<sequence length="323" mass="36902">MTHGGKLLQCPHFTPFTYVRVEVDGLCVSSNHPISAHSLLLCQSSFFLRCVVAISKPSTGRLFLCLESFLLALDCFRICEFSWMQSERYEVQTVSRVLEFLSYVSKRGIASTSTSGRVYLLTEQEFWDHFRISNVISILLVNDKPTPIEKLSHNATYFSKEQFNVGLRFPLPSLLKQFFHFTKIPPAFLHPNVVRVLMGCSVLDMLYHLDLSLLEIVFVYTIKMSQKERFNLSAHISIADVCNLMRQRVLLFKRLKVVETMRVYIAHNMDDSEELRSKLKSVGDELATARKVAKKGVGLLRKSKEERKTTEAEAHWLKGGDGG</sequence>
<accession>A5BVC6</accession>
<dbReference type="AlphaFoldDB" id="A5BVC6"/>
<gene>
    <name evidence="2" type="ORF">VITISV_018065</name>
</gene>
<dbReference type="EMBL" id="AM472489">
    <property type="protein sequence ID" value="CAN66045.1"/>
    <property type="molecule type" value="Genomic_DNA"/>
</dbReference>
<name>A5BVC6_VITVI</name>
<protein>
    <submittedName>
        <fullName evidence="2">Uncharacterized protein</fullName>
    </submittedName>
</protein>
<evidence type="ECO:0000256" key="1">
    <source>
        <dbReference type="SAM" id="MobiDB-lite"/>
    </source>
</evidence>
<proteinExistence type="predicted"/>
<feature type="region of interest" description="Disordered" evidence="1">
    <location>
        <begin position="303"/>
        <end position="323"/>
    </location>
</feature>
<reference evidence="2" key="1">
    <citation type="journal article" date="2007" name="PLoS ONE">
        <title>The first genome sequence of an elite grapevine cultivar (Pinot noir Vitis vinifera L.): coping with a highly heterozygous genome.</title>
        <authorList>
            <person name="Velasco R."/>
            <person name="Zharkikh A."/>
            <person name="Troggio M."/>
            <person name="Cartwright D.A."/>
            <person name="Cestaro A."/>
            <person name="Pruss D."/>
            <person name="Pindo M."/>
            <person name="FitzGerald L.M."/>
            <person name="Vezzulli S."/>
            <person name="Reid J."/>
            <person name="Malacarne G."/>
            <person name="Iliev D."/>
            <person name="Coppola G."/>
            <person name="Wardell B."/>
            <person name="Micheletti D."/>
            <person name="Macalma T."/>
            <person name="Facci M."/>
            <person name="Mitchell J.T."/>
            <person name="Perazzolli M."/>
            <person name="Eldredge G."/>
            <person name="Gatto P."/>
            <person name="Oyzerski R."/>
            <person name="Moretto M."/>
            <person name="Gutin N."/>
            <person name="Stefanini M."/>
            <person name="Chen Y."/>
            <person name="Segala C."/>
            <person name="Davenport C."/>
            <person name="Dematte L."/>
            <person name="Mraz A."/>
            <person name="Battilana J."/>
            <person name="Stormo K."/>
            <person name="Costa F."/>
            <person name="Tao Q."/>
            <person name="Si-Ammour A."/>
            <person name="Harkins T."/>
            <person name="Lackey A."/>
            <person name="Perbost C."/>
            <person name="Taillon B."/>
            <person name="Stella A."/>
            <person name="Solovyev V."/>
            <person name="Fawcett J.A."/>
            <person name="Sterck L."/>
            <person name="Vandepoele K."/>
            <person name="Grando S.M."/>
            <person name="Toppo S."/>
            <person name="Moser C."/>
            <person name="Lanchbury J."/>
            <person name="Bogden R."/>
            <person name="Skolnick M."/>
            <person name="Sgaramella V."/>
            <person name="Bhatnagar S.K."/>
            <person name="Fontana P."/>
            <person name="Gutin A."/>
            <person name="Van de Peer Y."/>
            <person name="Salamini F."/>
            <person name="Viola R."/>
        </authorList>
    </citation>
    <scope>NUCLEOTIDE SEQUENCE</scope>
</reference>
<evidence type="ECO:0000313" key="2">
    <source>
        <dbReference type="EMBL" id="CAN66045.1"/>
    </source>
</evidence>
<organism evidence="2">
    <name type="scientific">Vitis vinifera</name>
    <name type="common">Grape</name>
    <dbReference type="NCBI Taxonomy" id="29760"/>
    <lineage>
        <taxon>Eukaryota</taxon>
        <taxon>Viridiplantae</taxon>
        <taxon>Streptophyta</taxon>
        <taxon>Embryophyta</taxon>
        <taxon>Tracheophyta</taxon>
        <taxon>Spermatophyta</taxon>
        <taxon>Magnoliopsida</taxon>
        <taxon>eudicotyledons</taxon>
        <taxon>Gunneridae</taxon>
        <taxon>Pentapetalae</taxon>
        <taxon>rosids</taxon>
        <taxon>Vitales</taxon>
        <taxon>Vitaceae</taxon>
        <taxon>Viteae</taxon>
        <taxon>Vitis</taxon>
    </lineage>
</organism>